<evidence type="ECO:0000256" key="4">
    <source>
        <dbReference type="ARBA" id="ARBA00023163"/>
    </source>
</evidence>
<name>A0A6J7LLQ3_9ZZZZ</name>
<dbReference type="Pfam" id="PF13377">
    <property type="entry name" value="Peripla_BP_3"/>
    <property type="match status" value="1"/>
</dbReference>
<evidence type="ECO:0000256" key="1">
    <source>
        <dbReference type="ARBA" id="ARBA00022491"/>
    </source>
</evidence>
<dbReference type="AlphaFoldDB" id="A0A6J7LLQ3"/>
<sequence length="338" mass="35948">MITSHDVAKLAGVSQPTVSRALRDVPGVSMQTRSRVRDAARALGYVPSQAGRSLSTRTTGRIGIVSDQLANPFYPALVDPLHQRLAECGYRTILVVDHGQDEVAIETLVDGSLDGVILTTSELSSELPLELSRRGMPSVLVNRLVKGSTVDECTADDAHGAGLVADLFVGLGHRRIAAIFGPQTTSTGRAGAEGFRSRLQAKNVDLPESMVRTGPFTTEHGAHALATLLNCSERPTAIFCANDVVAMGALNTAVTLGLRVPEDLSIVGFDDIPMASWARLNLTTVHAGIDELARTAADMILARIKHPESPQRSHVEPVRLVLRGTHAPPPSHTPPLIA</sequence>
<dbReference type="InterPro" id="IPR010982">
    <property type="entry name" value="Lambda_DNA-bd_dom_sf"/>
</dbReference>
<evidence type="ECO:0000313" key="6">
    <source>
        <dbReference type="EMBL" id="CAB4966584.1"/>
    </source>
</evidence>
<keyword evidence="3" id="KW-0238">DNA-binding</keyword>
<keyword evidence="2" id="KW-0805">Transcription regulation</keyword>
<feature type="domain" description="HTH lacI-type" evidence="5">
    <location>
        <begin position="2"/>
        <end position="56"/>
    </location>
</feature>
<reference evidence="6" key="1">
    <citation type="submission" date="2020-05" db="EMBL/GenBank/DDBJ databases">
        <authorList>
            <person name="Chiriac C."/>
            <person name="Salcher M."/>
            <person name="Ghai R."/>
            <person name="Kavagutti S V."/>
        </authorList>
    </citation>
    <scope>NUCLEOTIDE SEQUENCE</scope>
</reference>
<dbReference type="PANTHER" id="PTHR30146:SF148">
    <property type="entry name" value="HTH-TYPE TRANSCRIPTIONAL REPRESSOR PURR-RELATED"/>
    <property type="match status" value="1"/>
</dbReference>
<dbReference type="Pfam" id="PF00356">
    <property type="entry name" value="LacI"/>
    <property type="match status" value="1"/>
</dbReference>
<dbReference type="Gene3D" id="3.40.50.2300">
    <property type="match status" value="2"/>
</dbReference>
<dbReference type="EMBL" id="CAFBNE010000125">
    <property type="protein sequence ID" value="CAB4966584.1"/>
    <property type="molecule type" value="Genomic_DNA"/>
</dbReference>
<evidence type="ECO:0000259" key="5">
    <source>
        <dbReference type="PROSITE" id="PS50932"/>
    </source>
</evidence>
<dbReference type="CDD" id="cd06278">
    <property type="entry name" value="PBP1_LacI-like"/>
    <property type="match status" value="1"/>
</dbReference>
<dbReference type="InterPro" id="IPR046335">
    <property type="entry name" value="LacI/GalR-like_sensor"/>
</dbReference>
<dbReference type="SUPFAM" id="SSF47413">
    <property type="entry name" value="lambda repressor-like DNA-binding domains"/>
    <property type="match status" value="1"/>
</dbReference>
<dbReference type="CDD" id="cd01392">
    <property type="entry name" value="HTH_LacI"/>
    <property type="match status" value="1"/>
</dbReference>
<evidence type="ECO:0000256" key="2">
    <source>
        <dbReference type="ARBA" id="ARBA00023015"/>
    </source>
</evidence>
<dbReference type="GO" id="GO:0000976">
    <property type="term" value="F:transcription cis-regulatory region binding"/>
    <property type="evidence" value="ECO:0007669"/>
    <property type="project" value="TreeGrafter"/>
</dbReference>
<organism evidence="6">
    <name type="scientific">freshwater metagenome</name>
    <dbReference type="NCBI Taxonomy" id="449393"/>
    <lineage>
        <taxon>unclassified sequences</taxon>
        <taxon>metagenomes</taxon>
        <taxon>ecological metagenomes</taxon>
    </lineage>
</organism>
<accession>A0A6J7LLQ3</accession>
<dbReference type="SMART" id="SM00354">
    <property type="entry name" value="HTH_LACI"/>
    <property type="match status" value="1"/>
</dbReference>
<protein>
    <submittedName>
        <fullName evidence="6">Unannotated protein</fullName>
    </submittedName>
</protein>
<dbReference type="GO" id="GO:0003700">
    <property type="term" value="F:DNA-binding transcription factor activity"/>
    <property type="evidence" value="ECO:0007669"/>
    <property type="project" value="TreeGrafter"/>
</dbReference>
<keyword evidence="1" id="KW-0678">Repressor</keyword>
<dbReference type="InterPro" id="IPR028082">
    <property type="entry name" value="Peripla_BP_I"/>
</dbReference>
<dbReference type="Gene3D" id="1.10.260.40">
    <property type="entry name" value="lambda repressor-like DNA-binding domains"/>
    <property type="match status" value="1"/>
</dbReference>
<evidence type="ECO:0000256" key="3">
    <source>
        <dbReference type="ARBA" id="ARBA00023125"/>
    </source>
</evidence>
<dbReference type="PANTHER" id="PTHR30146">
    <property type="entry name" value="LACI-RELATED TRANSCRIPTIONAL REPRESSOR"/>
    <property type="match status" value="1"/>
</dbReference>
<keyword evidence="4" id="KW-0804">Transcription</keyword>
<proteinExistence type="predicted"/>
<gene>
    <name evidence="6" type="ORF">UFOPK3772_02822</name>
</gene>
<dbReference type="PROSITE" id="PS50932">
    <property type="entry name" value="HTH_LACI_2"/>
    <property type="match status" value="1"/>
</dbReference>
<dbReference type="SUPFAM" id="SSF53822">
    <property type="entry name" value="Periplasmic binding protein-like I"/>
    <property type="match status" value="1"/>
</dbReference>
<dbReference type="InterPro" id="IPR000843">
    <property type="entry name" value="HTH_LacI"/>
</dbReference>